<dbReference type="AlphaFoldDB" id="A0A1I3E2Q1"/>
<dbReference type="SUPFAM" id="SSF55961">
    <property type="entry name" value="Bet v1-like"/>
    <property type="match status" value="1"/>
</dbReference>
<dbReference type="RefSeq" id="WP_092858947.1">
    <property type="nucleotide sequence ID" value="NZ_FOQH01000003.1"/>
</dbReference>
<name>A0A1I3E2Q1_9RHOB</name>
<dbReference type="EMBL" id="FOQH01000003">
    <property type="protein sequence ID" value="SFH93133.1"/>
    <property type="molecule type" value="Genomic_DNA"/>
</dbReference>
<dbReference type="Proteomes" id="UP000199377">
    <property type="component" value="Unassembled WGS sequence"/>
</dbReference>
<dbReference type="InterPro" id="IPR023393">
    <property type="entry name" value="START-like_dom_sf"/>
</dbReference>
<dbReference type="OrthoDB" id="1364128at2"/>
<keyword evidence="2" id="KW-1185">Reference proteome</keyword>
<proteinExistence type="predicted"/>
<evidence type="ECO:0000313" key="1">
    <source>
        <dbReference type="EMBL" id="SFH93133.1"/>
    </source>
</evidence>
<reference evidence="1 2" key="1">
    <citation type="submission" date="2016-10" db="EMBL/GenBank/DDBJ databases">
        <authorList>
            <person name="de Groot N.N."/>
        </authorList>
    </citation>
    <scope>NUCLEOTIDE SEQUENCE [LARGE SCALE GENOMIC DNA]</scope>
    <source>
        <strain evidence="1 2">CGMCC 1.11030</strain>
    </source>
</reference>
<sequence>MTIEPEDERAEREERVERWADLPVPPDEAWPRIGGFLSIVDWHPALTSGETLEIDGRLHRCVLTTYGAPILERLEEEGERLLRVSVVESLLPLDAHEATLRCIARPAGCRVFWTATFRSPSPRAFEIIDNIHRIGLAALAARYGGTEGDAAACASTYARAS</sequence>
<protein>
    <submittedName>
        <fullName evidence="1">Polyketide cyclase / dehydrase and lipid transport</fullName>
    </submittedName>
</protein>
<evidence type="ECO:0000313" key="2">
    <source>
        <dbReference type="Proteomes" id="UP000199377"/>
    </source>
</evidence>
<accession>A0A1I3E2Q1</accession>
<gene>
    <name evidence="1" type="ORF">SAMN05216258_103146</name>
</gene>
<dbReference type="Gene3D" id="3.30.530.20">
    <property type="match status" value="1"/>
</dbReference>
<organism evidence="1 2">
    <name type="scientific">Albimonas pacifica</name>
    <dbReference type="NCBI Taxonomy" id="1114924"/>
    <lineage>
        <taxon>Bacteria</taxon>
        <taxon>Pseudomonadati</taxon>
        <taxon>Pseudomonadota</taxon>
        <taxon>Alphaproteobacteria</taxon>
        <taxon>Rhodobacterales</taxon>
        <taxon>Paracoccaceae</taxon>
        <taxon>Albimonas</taxon>
    </lineage>
</organism>
<dbReference type="STRING" id="1114924.SAMN05216258_103146"/>
<dbReference type="InterPro" id="IPR019587">
    <property type="entry name" value="Polyketide_cyclase/dehydratase"/>
</dbReference>
<dbReference type="Pfam" id="PF10604">
    <property type="entry name" value="Polyketide_cyc2"/>
    <property type="match status" value="1"/>
</dbReference>